<gene>
    <name evidence="1" type="ORF">CBM2594_A40280</name>
</gene>
<proteinExistence type="predicted"/>
<protein>
    <submittedName>
        <fullName evidence="1">Uncharacterized protein</fullName>
    </submittedName>
</protein>
<accession>A0A375FKS8</accession>
<name>A0A375FKS8_9BURK</name>
<dbReference type="EMBL" id="OGUU01000008">
    <property type="protein sequence ID" value="SPC08957.1"/>
    <property type="molecule type" value="Genomic_DNA"/>
</dbReference>
<reference evidence="1 2" key="1">
    <citation type="submission" date="2018-01" db="EMBL/GenBank/DDBJ databases">
        <authorList>
            <person name="Clerissi C."/>
        </authorList>
    </citation>
    <scope>NUCLEOTIDE SEQUENCE [LARGE SCALE GENOMIC DNA]</scope>
    <source>
        <strain evidence="1">Cupriavidus taiwanensis STM 6021</strain>
    </source>
</reference>
<sequence length="26" mass="2599">MCPGARTEVPSKGKMAGCAACMQALS</sequence>
<dbReference type="AlphaFoldDB" id="A0A375FKS8"/>
<organism evidence="1 2">
    <name type="scientific">Cupriavidus taiwanensis</name>
    <dbReference type="NCBI Taxonomy" id="164546"/>
    <lineage>
        <taxon>Bacteria</taxon>
        <taxon>Pseudomonadati</taxon>
        <taxon>Pseudomonadota</taxon>
        <taxon>Betaproteobacteria</taxon>
        <taxon>Burkholderiales</taxon>
        <taxon>Burkholderiaceae</taxon>
        <taxon>Cupriavidus</taxon>
    </lineage>
</organism>
<evidence type="ECO:0000313" key="2">
    <source>
        <dbReference type="Proteomes" id="UP000257139"/>
    </source>
</evidence>
<comment type="caution">
    <text evidence="1">The sequence shown here is derived from an EMBL/GenBank/DDBJ whole genome shotgun (WGS) entry which is preliminary data.</text>
</comment>
<evidence type="ECO:0000313" key="1">
    <source>
        <dbReference type="EMBL" id="SPC08957.1"/>
    </source>
</evidence>
<dbReference type="Proteomes" id="UP000257139">
    <property type="component" value="Chromosome CBM2594_a"/>
</dbReference>